<evidence type="ECO:0000256" key="7">
    <source>
        <dbReference type="ARBA" id="ARBA00024197"/>
    </source>
</evidence>
<keyword evidence="2" id="KW-1003">Cell membrane</keyword>
<evidence type="ECO:0000256" key="1">
    <source>
        <dbReference type="ARBA" id="ARBA00004401"/>
    </source>
</evidence>
<dbReference type="Pfam" id="PF09976">
    <property type="entry name" value="TPR_21"/>
    <property type="match status" value="1"/>
</dbReference>
<gene>
    <name evidence="11" type="ORF">E4T21_17835</name>
</gene>
<dbReference type="InterPro" id="IPR026039">
    <property type="entry name" value="YfgM"/>
</dbReference>
<evidence type="ECO:0000313" key="11">
    <source>
        <dbReference type="EMBL" id="QEM83199.1"/>
    </source>
</evidence>
<dbReference type="AlphaFoldDB" id="A0A5C1NN16"/>
<feature type="transmembrane region" description="Helical" evidence="9">
    <location>
        <begin position="21"/>
        <end position="42"/>
    </location>
</feature>
<evidence type="ECO:0000256" key="9">
    <source>
        <dbReference type="SAM" id="Phobius"/>
    </source>
</evidence>
<organism evidence="11 12">
    <name type="scientific">Halomonas binhaiensis</name>
    <dbReference type="NCBI Taxonomy" id="2562282"/>
    <lineage>
        <taxon>Bacteria</taxon>
        <taxon>Pseudomonadati</taxon>
        <taxon>Pseudomonadota</taxon>
        <taxon>Gammaproteobacteria</taxon>
        <taxon>Oceanospirillales</taxon>
        <taxon>Halomonadaceae</taxon>
        <taxon>Halomonas</taxon>
    </lineage>
</organism>
<dbReference type="Proteomes" id="UP000324285">
    <property type="component" value="Chromosome"/>
</dbReference>
<name>A0A5C1NN16_9GAMM</name>
<feature type="domain" description="Ancillary SecYEG translocon subunit/Cell division coordinator CpoB TPR" evidence="10">
    <location>
        <begin position="15"/>
        <end position="213"/>
    </location>
</feature>
<keyword evidence="4 9" id="KW-1133">Transmembrane helix</keyword>
<keyword evidence="12" id="KW-1185">Reference proteome</keyword>
<comment type="similarity">
    <text evidence="7">Belongs to the YfgM family.</text>
</comment>
<dbReference type="OrthoDB" id="9789675at2"/>
<dbReference type="GO" id="GO:0005886">
    <property type="term" value="C:plasma membrane"/>
    <property type="evidence" value="ECO:0007669"/>
    <property type="project" value="UniProtKB-SubCell"/>
</dbReference>
<sequence>MADLRSEEEQLDAIKRWWKENGTALIVGAALAAAGVFGWKYWQDYQHNQAVAASVTYQQLLDLASRNQLDDSARAQAKQLSEQLGNEHGDSLYTDLGLLLNARVQVDAGEFEAAKSSLETLINDDNDAYIVGIARLRLARLQSAQGENDAALATLDGDIPDTLAAQRANIRGDVYYANGQQDLAGEAWNEAQNLSEQSGQPLYGIALKLDNLGDKEVTL</sequence>
<proteinExistence type="inferred from homology"/>
<dbReference type="InterPro" id="IPR011990">
    <property type="entry name" value="TPR-like_helical_dom_sf"/>
</dbReference>
<dbReference type="PANTHER" id="PTHR38035:SF1">
    <property type="entry name" value="ANCILLARY SECYEG TRANSLOCON SUBUNIT"/>
    <property type="match status" value="1"/>
</dbReference>
<evidence type="ECO:0000256" key="3">
    <source>
        <dbReference type="ARBA" id="ARBA00022692"/>
    </source>
</evidence>
<evidence type="ECO:0000256" key="2">
    <source>
        <dbReference type="ARBA" id="ARBA00022475"/>
    </source>
</evidence>
<evidence type="ECO:0000256" key="5">
    <source>
        <dbReference type="ARBA" id="ARBA00023136"/>
    </source>
</evidence>
<dbReference type="KEGG" id="hbh:E4T21_17835"/>
<keyword evidence="3 9" id="KW-0812">Transmembrane</keyword>
<accession>A0A5C1NN16</accession>
<dbReference type="PIRSF" id="PIRSF006170">
    <property type="entry name" value="YfgM"/>
    <property type="match status" value="1"/>
</dbReference>
<dbReference type="PANTHER" id="PTHR38035">
    <property type="entry name" value="UPF0070 PROTEIN YFGM"/>
    <property type="match status" value="1"/>
</dbReference>
<dbReference type="Gene3D" id="1.25.40.10">
    <property type="entry name" value="Tetratricopeptide repeat domain"/>
    <property type="match status" value="1"/>
</dbReference>
<protein>
    <recommendedName>
        <fullName evidence="8">Ancillary SecYEG translocon subunit</fullName>
    </recommendedName>
</protein>
<dbReference type="GO" id="GO:0044877">
    <property type="term" value="F:protein-containing complex binding"/>
    <property type="evidence" value="ECO:0007669"/>
    <property type="project" value="InterPro"/>
</dbReference>
<dbReference type="InterPro" id="IPR018704">
    <property type="entry name" value="SecYEG/CpoB_TPR"/>
</dbReference>
<evidence type="ECO:0000256" key="8">
    <source>
        <dbReference type="ARBA" id="ARBA00024235"/>
    </source>
</evidence>
<keyword evidence="5 9" id="KW-0472">Membrane</keyword>
<evidence type="ECO:0000259" key="10">
    <source>
        <dbReference type="Pfam" id="PF09976"/>
    </source>
</evidence>
<dbReference type="SUPFAM" id="SSF48452">
    <property type="entry name" value="TPR-like"/>
    <property type="match status" value="1"/>
</dbReference>
<evidence type="ECO:0000256" key="6">
    <source>
        <dbReference type="ARBA" id="ARBA00023186"/>
    </source>
</evidence>
<keyword evidence="6" id="KW-0143">Chaperone</keyword>
<evidence type="ECO:0000256" key="4">
    <source>
        <dbReference type="ARBA" id="ARBA00022989"/>
    </source>
</evidence>
<dbReference type="EMBL" id="CP038437">
    <property type="protein sequence ID" value="QEM83199.1"/>
    <property type="molecule type" value="Genomic_DNA"/>
</dbReference>
<reference evidence="11" key="1">
    <citation type="submission" date="2021-02" db="EMBL/GenBank/DDBJ databases">
        <title>Strain Y2R2, a novel species of the genus Halomonas.</title>
        <authorList>
            <person name="Huang H."/>
        </authorList>
    </citation>
    <scope>NUCLEOTIDE SEQUENCE</scope>
    <source>
        <strain evidence="11">Y2R2</strain>
    </source>
</reference>
<dbReference type="RefSeq" id="WP_149286321.1">
    <property type="nucleotide sequence ID" value="NZ_CP038437.2"/>
</dbReference>
<evidence type="ECO:0000313" key="12">
    <source>
        <dbReference type="Proteomes" id="UP000324285"/>
    </source>
</evidence>
<comment type="subcellular location">
    <subcellularLocation>
        <location evidence="1">Cell membrane</location>
        <topology evidence="1">Single-pass type II membrane protein</topology>
    </subcellularLocation>
</comment>